<sequence>MIVKEKRKMNIIKGQTEDLSGVIDIISNCIRYMKSQGIYQWDEFYPSSDIIENDIKRKDCYVLKDNERCVAYVAINEQQPPEYSQIDWLTHEKKILVIHRLCVQPEFQGRGIAKKILKFIEDLATKNNYSSIRLDAYSGNNKALKLYSNLDYKKVGQFYLPVRDLPFYCYEKNI</sequence>
<dbReference type="eggNOG" id="COG0456">
    <property type="taxonomic scope" value="Bacteria"/>
</dbReference>
<dbReference type="PANTHER" id="PTHR42919">
    <property type="entry name" value="N-ALPHA-ACETYLTRANSFERASE"/>
    <property type="match status" value="1"/>
</dbReference>
<dbReference type="Gene3D" id="3.40.630.30">
    <property type="match status" value="1"/>
</dbReference>
<dbReference type="PATRIC" id="fig|272562.8.peg.1216"/>
<dbReference type="KEGG" id="cac:CA_C1007"/>
<dbReference type="CDD" id="cd04301">
    <property type="entry name" value="NAT_SF"/>
    <property type="match status" value="1"/>
</dbReference>
<evidence type="ECO:0000313" key="5">
    <source>
        <dbReference type="Proteomes" id="UP000000814"/>
    </source>
</evidence>
<dbReference type="SUPFAM" id="SSF55729">
    <property type="entry name" value="Acyl-CoA N-acyltransferases (Nat)"/>
    <property type="match status" value="1"/>
</dbReference>
<dbReference type="OrthoDB" id="9796381at2"/>
<dbReference type="STRING" id="272562.CA_C1007"/>
<dbReference type="EMBL" id="AE001437">
    <property type="protein sequence ID" value="AAK78983.1"/>
    <property type="molecule type" value="Genomic_DNA"/>
</dbReference>
<evidence type="ECO:0000256" key="2">
    <source>
        <dbReference type="ARBA" id="ARBA00023315"/>
    </source>
</evidence>
<dbReference type="Pfam" id="PF00583">
    <property type="entry name" value="Acetyltransf_1"/>
    <property type="match status" value="1"/>
</dbReference>
<reference evidence="4 5" key="1">
    <citation type="journal article" date="2001" name="J. Bacteriol.">
        <title>Genome sequence and comparative analysis of the solvent-producing bacterium Clostridium acetobutylicum.</title>
        <authorList>
            <person name="Nolling J."/>
            <person name="Breton G."/>
            <person name="Omelchenko M.V."/>
            <person name="Makarova K.S."/>
            <person name="Zeng Q."/>
            <person name="Gibson R."/>
            <person name="Lee H.M."/>
            <person name="Dubois J."/>
            <person name="Qiu D."/>
            <person name="Hitti J."/>
            <person name="Wolf Y.I."/>
            <person name="Tatusov R.L."/>
            <person name="Sabathe F."/>
            <person name="Doucette-Stamm L."/>
            <person name="Soucaille P."/>
            <person name="Daly M.J."/>
            <person name="Bennett G.N."/>
            <person name="Koonin E.V."/>
            <person name="Smith D.R."/>
        </authorList>
    </citation>
    <scope>NUCLEOTIDE SEQUENCE [LARGE SCALE GENOMIC DNA]</scope>
    <source>
        <strain evidence="5">ATCC 824 / DSM 792 / JCM 1419 / LMG 5710 / VKM B-1787</strain>
    </source>
</reference>
<dbReference type="PANTHER" id="PTHR42919:SF8">
    <property type="entry name" value="N-ALPHA-ACETYLTRANSFERASE 50"/>
    <property type="match status" value="1"/>
</dbReference>
<dbReference type="PIR" id="D97024">
    <property type="entry name" value="D97024"/>
</dbReference>
<dbReference type="HOGENOM" id="CLU_013985_13_2_9"/>
<dbReference type="InterPro" id="IPR000182">
    <property type="entry name" value="GNAT_dom"/>
</dbReference>
<organism evidence="4 5">
    <name type="scientific">Clostridium acetobutylicum (strain ATCC 824 / DSM 792 / JCM 1419 / IAM 19013 / LMG 5710 / NBRC 13948 / NRRL B-527 / VKM B-1787 / 2291 / W)</name>
    <dbReference type="NCBI Taxonomy" id="272562"/>
    <lineage>
        <taxon>Bacteria</taxon>
        <taxon>Bacillati</taxon>
        <taxon>Bacillota</taxon>
        <taxon>Clostridia</taxon>
        <taxon>Eubacteriales</taxon>
        <taxon>Clostridiaceae</taxon>
        <taxon>Clostridium</taxon>
    </lineage>
</organism>
<proteinExistence type="predicted"/>
<dbReference type="PROSITE" id="PS51186">
    <property type="entry name" value="GNAT"/>
    <property type="match status" value="1"/>
</dbReference>
<evidence type="ECO:0000259" key="3">
    <source>
        <dbReference type="PROSITE" id="PS51186"/>
    </source>
</evidence>
<gene>
    <name evidence="4" type="ordered locus">CA_C1007</name>
</gene>
<feature type="domain" description="N-acetyltransferase" evidence="3">
    <location>
        <begin position="9"/>
        <end position="174"/>
    </location>
</feature>
<keyword evidence="5" id="KW-1185">Reference proteome</keyword>
<accession>Q97KB2</accession>
<protein>
    <submittedName>
        <fullName evidence="4">Predicted acetyltransferase</fullName>
    </submittedName>
</protein>
<dbReference type="Proteomes" id="UP000000814">
    <property type="component" value="Chromosome"/>
</dbReference>
<dbReference type="AlphaFoldDB" id="Q97KB2"/>
<dbReference type="InterPro" id="IPR016181">
    <property type="entry name" value="Acyl_CoA_acyltransferase"/>
</dbReference>
<keyword evidence="2" id="KW-0012">Acyltransferase</keyword>
<keyword evidence="1" id="KW-0808">Transferase</keyword>
<name>Q97KB2_CLOAB</name>
<dbReference type="GO" id="GO:0016747">
    <property type="term" value="F:acyltransferase activity, transferring groups other than amino-acyl groups"/>
    <property type="evidence" value="ECO:0007669"/>
    <property type="project" value="InterPro"/>
</dbReference>
<evidence type="ECO:0000313" key="4">
    <source>
        <dbReference type="EMBL" id="AAK78983.1"/>
    </source>
</evidence>
<dbReference type="InterPro" id="IPR051556">
    <property type="entry name" value="N-term/lysine_N-AcTrnsfr"/>
</dbReference>
<evidence type="ECO:0000256" key="1">
    <source>
        <dbReference type="ARBA" id="ARBA00022679"/>
    </source>
</evidence>